<name>A0A7G9S9L2_9SPHN</name>
<accession>A0A7G9S9L2</accession>
<sequence>MEKEFTCLRFDWGIVNGEIVRSVVGEPADGCHYWRVAIPTDKGTVVIAVDEDTDQVWVSLTDEDLKTEAWKPVPFLQDWVNVELGWCWVGINYLGYKDTFSLSCDAPLPQWAFVGEGSSLTCYQMRGPRESVRGT</sequence>
<dbReference type="AlphaFoldDB" id="A0A7G9S9L2"/>
<gene>
    <name evidence="1" type="ORF">H9L12_09500</name>
</gene>
<dbReference type="Proteomes" id="UP000515955">
    <property type="component" value="Chromosome"/>
</dbReference>
<dbReference type="Pfam" id="PF19860">
    <property type="entry name" value="DUF6334"/>
    <property type="match status" value="1"/>
</dbReference>
<reference evidence="1 2" key="1">
    <citation type="submission" date="2020-08" db="EMBL/GenBank/DDBJ databases">
        <title>Genome sequence of Sphingomonas rhizophila KACC 19189T.</title>
        <authorList>
            <person name="Hyun D.-W."/>
            <person name="Bae J.-W."/>
        </authorList>
    </citation>
    <scope>NUCLEOTIDE SEQUENCE [LARGE SCALE GENOMIC DNA]</scope>
    <source>
        <strain evidence="1 2">KACC 19189</strain>
    </source>
</reference>
<keyword evidence="2" id="KW-1185">Reference proteome</keyword>
<evidence type="ECO:0000313" key="1">
    <source>
        <dbReference type="EMBL" id="QNN64537.1"/>
    </source>
</evidence>
<dbReference type="EMBL" id="CP060717">
    <property type="protein sequence ID" value="QNN64537.1"/>
    <property type="molecule type" value="Genomic_DNA"/>
</dbReference>
<protein>
    <submittedName>
        <fullName evidence="1">Uncharacterized protein</fullName>
    </submittedName>
</protein>
<organism evidence="1 2">
    <name type="scientific">Sphingomonas rhizophila</name>
    <dbReference type="NCBI Taxonomy" id="2071607"/>
    <lineage>
        <taxon>Bacteria</taxon>
        <taxon>Pseudomonadati</taxon>
        <taxon>Pseudomonadota</taxon>
        <taxon>Alphaproteobacteria</taxon>
        <taxon>Sphingomonadales</taxon>
        <taxon>Sphingomonadaceae</taxon>
        <taxon>Sphingomonas</taxon>
    </lineage>
</organism>
<evidence type="ECO:0000313" key="2">
    <source>
        <dbReference type="Proteomes" id="UP000515955"/>
    </source>
</evidence>
<dbReference type="InterPro" id="IPR046297">
    <property type="entry name" value="DUF6334"/>
</dbReference>
<proteinExistence type="predicted"/>
<dbReference type="RefSeq" id="WP_187541536.1">
    <property type="nucleotide sequence ID" value="NZ_CP060717.1"/>
</dbReference>
<dbReference type="KEGG" id="srhi:H9L12_09500"/>